<name>A0A251P470_PRUPE</name>
<dbReference type="EMBL" id="CM007655">
    <property type="protein sequence ID" value="ONI06343.1"/>
    <property type="molecule type" value="Genomic_DNA"/>
</dbReference>
<protein>
    <submittedName>
        <fullName evidence="1">Uncharacterized protein</fullName>
    </submittedName>
</protein>
<dbReference type="Proteomes" id="UP000006882">
    <property type="component" value="Chromosome G5"/>
</dbReference>
<keyword evidence="2" id="KW-1185">Reference proteome</keyword>
<reference evidence="1 2" key="1">
    <citation type="journal article" date="2013" name="Nat. Genet.">
        <title>The high-quality draft genome of peach (Prunus persica) identifies unique patterns of genetic diversity, domestication and genome evolution.</title>
        <authorList>
            <consortium name="International Peach Genome Initiative"/>
            <person name="Verde I."/>
            <person name="Abbott A.G."/>
            <person name="Scalabrin S."/>
            <person name="Jung S."/>
            <person name="Shu S."/>
            <person name="Marroni F."/>
            <person name="Zhebentyayeva T."/>
            <person name="Dettori M.T."/>
            <person name="Grimwood J."/>
            <person name="Cattonaro F."/>
            <person name="Zuccolo A."/>
            <person name="Rossini L."/>
            <person name="Jenkins J."/>
            <person name="Vendramin E."/>
            <person name="Meisel L.A."/>
            <person name="Decroocq V."/>
            <person name="Sosinski B."/>
            <person name="Prochnik S."/>
            <person name="Mitros T."/>
            <person name="Policriti A."/>
            <person name="Cipriani G."/>
            <person name="Dondini L."/>
            <person name="Ficklin S."/>
            <person name="Goodstein D.M."/>
            <person name="Xuan P."/>
            <person name="Del Fabbro C."/>
            <person name="Aramini V."/>
            <person name="Copetti D."/>
            <person name="Gonzalez S."/>
            <person name="Horner D.S."/>
            <person name="Falchi R."/>
            <person name="Lucas S."/>
            <person name="Mica E."/>
            <person name="Maldonado J."/>
            <person name="Lazzari B."/>
            <person name="Bielenberg D."/>
            <person name="Pirona R."/>
            <person name="Miculan M."/>
            <person name="Barakat A."/>
            <person name="Testolin R."/>
            <person name="Stella A."/>
            <person name="Tartarini S."/>
            <person name="Tonutti P."/>
            <person name="Arus P."/>
            <person name="Orellana A."/>
            <person name="Wells C."/>
            <person name="Main D."/>
            <person name="Vizzotto G."/>
            <person name="Silva H."/>
            <person name="Salamini F."/>
            <person name="Schmutz J."/>
            <person name="Morgante M."/>
            <person name="Rokhsar D.S."/>
        </authorList>
    </citation>
    <scope>NUCLEOTIDE SEQUENCE [LARGE SCALE GENOMIC DNA]</scope>
    <source>
        <strain evidence="2">cv. Nemared</strain>
    </source>
</reference>
<organism evidence="1 2">
    <name type="scientific">Prunus persica</name>
    <name type="common">Peach</name>
    <name type="synonym">Amygdalus persica</name>
    <dbReference type="NCBI Taxonomy" id="3760"/>
    <lineage>
        <taxon>Eukaryota</taxon>
        <taxon>Viridiplantae</taxon>
        <taxon>Streptophyta</taxon>
        <taxon>Embryophyta</taxon>
        <taxon>Tracheophyta</taxon>
        <taxon>Spermatophyta</taxon>
        <taxon>Magnoliopsida</taxon>
        <taxon>eudicotyledons</taxon>
        <taxon>Gunneridae</taxon>
        <taxon>Pentapetalae</taxon>
        <taxon>rosids</taxon>
        <taxon>fabids</taxon>
        <taxon>Rosales</taxon>
        <taxon>Rosaceae</taxon>
        <taxon>Amygdaloideae</taxon>
        <taxon>Amygdaleae</taxon>
        <taxon>Prunus</taxon>
    </lineage>
</organism>
<dbReference type="AlphaFoldDB" id="A0A251P470"/>
<evidence type="ECO:0000313" key="2">
    <source>
        <dbReference type="Proteomes" id="UP000006882"/>
    </source>
</evidence>
<gene>
    <name evidence="1" type="ORF">PRUPE_5G054700</name>
</gene>
<dbReference type="Gramene" id="ONI06343">
    <property type="protein sequence ID" value="ONI06343"/>
    <property type="gene ID" value="PRUPE_5G054700"/>
</dbReference>
<sequence>MYFTLFITSSCKISPTKSLHSSKTNDPLNPQSLLHLLMPQRILGQTDFVRNVLYVINRAEIVELLIHPQIFNFFNLFKEKKKSESRFFSLFLFP</sequence>
<proteinExistence type="predicted"/>
<accession>A0A251P470</accession>
<evidence type="ECO:0000313" key="1">
    <source>
        <dbReference type="EMBL" id="ONI06343.1"/>
    </source>
</evidence>